<proteinExistence type="predicted"/>
<evidence type="ECO:0000313" key="2">
    <source>
        <dbReference type="Proteomes" id="UP000198504"/>
    </source>
</evidence>
<organism evidence="1 2">
    <name type="scientific">Microlunatus flavus</name>
    <dbReference type="NCBI Taxonomy" id="1036181"/>
    <lineage>
        <taxon>Bacteria</taxon>
        <taxon>Bacillati</taxon>
        <taxon>Actinomycetota</taxon>
        <taxon>Actinomycetes</taxon>
        <taxon>Propionibacteriales</taxon>
        <taxon>Propionibacteriaceae</taxon>
        <taxon>Microlunatus</taxon>
    </lineage>
</organism>
<evidence type="ECO:0000313" key="1">
    <source>
        <dbReference type="EMBL" id="SEQ97300.1"/>
    </source>
</evidence>
<keyword evidence="2" id="KW-1185">Reference proteome</keyword>
<dbReference type="AlphaFoldDB" id="A0A1H9KDS4"/>
<dbReference type="RefSeq" id="WP_269766229.1">
    <property type="nucleotide sequence ID" value="NZ_FOFA01000007.1"/>
</dbReference>
<dbReference type="EMBL" id="FOFA01000007">
    <property type="protein sequence ID" value="SEQ97300.1"/>
    <property type="molecule type" value="Genomic_DNA"/>
</dbReference>
<sequence>MAALVALTQVPGVVLLYDPEGRTLIAANLLGEWIPPTWSAEEG</sequence>
<gene>
    <name evidence="1" type="ORF">SAMN05421756_107172</name>
</gene>
<reference evidence="2" key="1">
    <citation type="submission" date="2016-10" db="EMBL/GenBank/DDBJ databases">
        <authorList>
            <person name="Varghese N."/>
            <person name="Submissions S."/>
        </authorList>
    </citation>
    <scope>NUCLEOTIDE SEQUENCE [LARGE SCALE GENOMIC DNA]</scope>
    <source>
        <strain evidence="2">CGMCC 4.6856</strain>
    </source>
</reference>
<protein>
    <submittedName>
        <fullName evidence="1">Uncharacterized protein</fullName>
    </submittedName>
</protein>
<dbReference type="Proteomes" id="UP000198504">
    <property type="component" value="Unassembled WGS sequence"/>
</dbReference>
<accession>A0A1H9KDS4</accession>
<name>A0A1H9KDS4_9ACTN</name>